<dbReference type="Proteomes" id="UP000887568">
    <property type="component" value="Unplaced"/>
</dbReference>
<dbReference type="GeneID" id="119742395"/>
<dbReference type="PRINTS" id="PR00178">
    <property type="entry name" value="FATTYACIDBP"/>
</dbReference>
<evidence type="ECO:0000313" key="4">
    <source>
        <dbReference type="EnsemblMetazoa" id="XP_038074220.1"/>
    </source>
</evidence>
<feature type="domain" description="Cytosolic fatty-acid binding proteins" evidence="3">
    <location>
        <begin position="12"/>
        <end position="29"/>
    </location>
</feature>
<proteinExistence type="inferred from homology"/>
<dbReference type="InterPro" id="IPR012674">
    <property type="entry name" value="Calycin"/>
</dbReference>
<organism evidence="4 5">
    <name type="scientific">Patiria miniata</name>
    <name type="common">Bat star</name>
    <name type="synonym">Asterina miniata</name>
    <dbReference type="NCBI Taxonomy" id="46514"/>
    <lineage>
        <taxon>Eukaryota</taxon>
        <taxon>Metazoa</taxon>
        <taxon>Echinodermata</taxon>
        <taxon>Eleutherozoa</taxon>
        <taxon>Asterozoa</taxon>
        <taxon>Asteroidea</taxon>
        <taxon>Valvatacea</taxon>
        <taxon>Valvatida</taxon>
        <taxon>Asterinidae</taxon>
        <taxon>Patiria</taxon>
    </lineage>
</organism>
<evidence type="ECO:0000259" key="3">
    <source>
        <dbReference type="PROSITE" id="PS00214"/>
    </source>
</evidence>
<name>A0A914BEC7_PATMI</name>
<dbReference type="RefSeq" id="XP_038074220.1">
    <property type="nucleotide sequence ID" value="XM_038218292.1"/>
</dbReference>
<evidence type="ECO:0000256" key="1">
    <source>
        <dbReference type="ARBA" id="ARBA00008390"/>
    </source>
</evidence>
<comment type="similarity">
    <text evidence="1 2">Belongs to the calycin superfamily. Fatty-acid binding protein (FABP) family.</text>
</comment>
<reference evidence="4" key="1">
    <citation type="submission" date="2022-11" db="UniProtKB">
        <authorList>
            <consortium name="EnsemblMetazoa"/>
        </authorList>
    </citation>
    <scope>IDENTIFICATION</scope>
</reference>
<dbReference type="CDD" id="cd00742">
    <property type="entry name" value="FABP"/>
    <property type="match status" value="1"/>
</dbReference>
<evidence type="ECO:0000256" key="2">
    <source>
        <dbReference type="RuleBase" id="RU003696"/>
    </source>
</evidence>
<dbReference type="PANTHER" id="PTHR11955">
    <property type="entry name" value="FATTY ACID BINDING PROTEIN"/>
    <property type="match status" value="1"/>
</dbReference>
<dbReference type="OMA" id="TEMIMTC"/>
<dbReference type="InterPro" id="IPR000566">
    <property type="entry name" value="Lipocln_cytosolic_FA-bd_dom"/>
</dbReference>
<keyword evidence="5" id="KW-1185">Reference proteome</keyword>
<evidence type="ECO:0000313" key="5">
    <source>
        <dbReference type="Proteomes" id="UP000887568"/>
    </source>
</evidence>
<sequence length="141" mass="16224">MANEAELLKFAGKWKLEKSENFDEYLRKMEVMLPMRAAAKVMTPTCDIVVQGDSFVIKMNVPVITLHVQKFKINENFEDLLPNGNKQLTQVGWEEGKIVLREVDKGDPPHVVTREVNENGTEMIMTCIKGDVVCKRHYRKM</sequence>
<dbReference type="AlphaFoldDB" id="A0A914BEC7"/>
<protein>
    <recommendedName>
        <fullName evidence="3">Cytosolic fatty-acid binding proteins domain-containing protein</fullName>
    </recommendedName>
</protein>
<keyword evidence="2" id="KW-0813">Transport</keyword>
<dbReference type="EnsemblMetazoa" id="XM_038218292.1">
    <property type="protein sequence ID" value="XP_038074220.1"/>
    <property type="gene ID" value="LOC119742395"/>
</dbReference>
<dbReference type="InterPro" id="IPR031259">
    <property type="entry name" value="ILBP"/>
</dbReference>
<dbReference type="PROSITE" id="PS00214">
    <property type="entry name" value="FABP"/>
    <property type="match status" value="1"/>
</dbReference>
<dbReference type="InterPro" id="IPR000463">
    <property type="entry name" value="Fatty_acid-bd"/>
</dbReference>
<dbReference type="Pfam" id="PF00061">
    <property type="entry name" value="Lipocalin"/>
    <property type="match status" value="1"/>
</dbReference>
<dbReference type="SUPFAM" id="SSF50814">
    <property type="entry name" value="Lipocalins"/>
    <property type="match status" value="1"/>
</dbReference>
<accession>A0A914BEC7</accession>
<dbReference type="Gene3D" id="2.40.128.20">
    <property type="match status" value="1"/>
</dbReference>
<dbReference type="OrthoDB" id="412780at2759"/>
<dbReference type="GO" id="GO:0008289">
    <property type="term" value="F:lipid binding"/>
    <property type="evidence" value="ECO:0007669"/>
    <property type="project" value="InterPro"/>
</dbReference>